<dbReference type="SUPFAM" id="SSF109854">
    <property type="entry name" value="DinB/YfiT-like putative metalloenzymes"/>
    <property type="match status" value="1"/>
</dbReference>
<dbReference type="EMBL" id="JBHUHV010000024">
    <property type="protein sequence ID" value="MFD2066825.1"/>
    <property type="molecule type" value="Genomic_DNA"/>
</dbReference>
<protein>
    <recommendedName>
        <fullName evidence="3">DinB-like domain-containing protein</fullName>
    </recommendedName>
</protein>
<dbReference type="Proteomes" id="UP001597369">
    <property type="component" value="Unassembled WGS sequence"/>
</dbReference>
<gene>
    <name evidence="1" type="ORF">ACFSKU_08010</name>
</gene>
<name>A0ABW4WYN3_9BACT</name>
<reference evidence="2" key="1">
    <citation type="journal article" date="2019" name="Int. J. Syst. Evol. Microbiol.">
        <title>The Global Catalogue of Microorganisms (GCM) 10K type strain sequencing project: providing services to taxonomists for standard genome sequencing and annotation.</title>
        <authorList>
            <consortium name="The Broad Institute Genomics Platform"/>
            <consortium name="The Broad Institute Genome Sequencing Center for Infectious Disease"/>
            <person name="Wu L."/>
            <person name="Ma J."/>
        </authorList>
    </citation>
    <scope>NUCLEOTIDE SEQUENCE [LARGE SCALE GENOMIC DNA]</scope>
    <source>
        <strain evidence="2">JCM 16545</strain>
    </source>
</reference>
<dbReference type="InterPro" id="IPR034660">
    <property type="entry name" value="DinB/YfiT-like"/>
</dbReference>
<evidence type="ECO:0000313" key="2">
    <source>
        <dbReference type="Proteomes" id="UP001597369"/>
    </source>
</evidence>
<comment type="caution">
    <text evidence="1">The sequence shown here is derived from an EMBL/GenBank/DDBJ whole genome shotgun (WGS) entry which is preliminary data.</text>
</comment>
<dbReference type="Gene3D" id="1.20.120.450">
    <property type="entry name" value="dinb family like domain"/>
    <property type="match status" value="1"/>
</dbReference>
<evidence type="ECO:0000313" key="1">
    <source>
        <dbReference type="EMBL" id="MFD2066825.1"/>
    </source>
</evidence>
<accession>A0ABW4WYN3</accession>
<keyword evidence="2" id="KW-1185">Reference proteome</keyword>
<evidence type="ECO:0008006" key="3">
    <source>
        <dbReference type="Google" id="ProtNLM"/>
    </source>
</evidence>
<sequence length="166" mass="19006">MKSEHYKSIMALNDDTDKLVREQLVELLKGGFAPSVILLREFDYSKAGVILDGLHFSAWILLGHIRARQMTLLSFMKDPDENLEVWPDAHWPENHVPASEQEWNSAIDQFEKELHEMIGIVRHTGADLYKVQANGKTFSWAAMTTLHHTGYHIGQLKTIGRQLGVW</sequence>
<organism evidence="1 2">
    <name type="scientific">Pontibacter silvestris</name>
    <dbReference type="NCBI Taxonomy" id="2305183"/>
    <lineage>
        <taxon>Bacteria</taxon>
        <taxon>Pseudomonadati</taxon>
        <taxon>Bacteroidota</taxon>
        <taxon>Cytophagia</taxon>
        <taxon>Cytophagales</taxon>
        <taxon>Hymenobacteraceae</taxon>
        <taxon>Pontibacter</taxon>
    </lineage>
</organism>
<dbReference type="RefSeq" id="WP_229961482.1">
    <property type="nucleotide sequence ID" value="NZ_JAJJWI010000013.1"/>
</dbReference>
<proteinExistence type="predicted"/>